<proteinExistence type="predicted"/>
<name>A0A7X5V8U4_9ACTN</name>
<keyword evidence="3" id="KW-1185">Reference proteome</keyword>
<dbReference type="RefSeq" id="WP_167205074.1">
    <property type="nucleotide sequence ID" value="NZ_JAASRO010000001.1"/>
</dbReference>
<organism evidence="2 3">
    <name type="scientific">Kribbella shirazensis</name>
    <dbReference type="NCBI Taxonomy" id="1105143"/>
    <lineage>
        <taxon>Bacteria</taxon>
        <taxon>Bacillati</taxon>
        <taxon>Actinomycetota</taxon>
        <taxon>Actinomycetes</taxon>
        <taxon>Propionibacteriales</taxon>
        <taxon>Kribbellaceae</taxon>
        <taxon>Kribbella</taxon>
    </lineage>
</organism>
<protein>
    <recommendedName>
        <fullName evidence="1">DinB-like domain-containing protein</fullName>
    </recommendedName>
</protein>
<dbReference type="AlphaFoldDB" id="A0A7X5V8U4"/>
<dbReference type="Proteomes" id="UP000555407">
    <property type="component" value="Unassembled WGS sequence"/>
</dbReference>
<evidence type="ECO:0000259" key="1">
    <source>
        <dbReference type="Pfam" id="PF12867"/>
    </source>
</evidence>
<comment type="caution">
    <text evidence="2">The sequence shown here is derived from an EMBL/GenBank/DDBJ whole genome shotgun (WGS) entry which is preliminary data.</text>
</comment>
<reference evidence="2 3" key="1">
    <citation type="submission" date="2020-03" db="EMBL/GenBank/DDBJ databases">
        <title>Sequencing the genomes of 1000 actinobacteria strains.</title>
        <authorList>
            <person name="Klenk H.-P."/>
        </authorList>
    </citation>
    <scope>NUCLEOTIDE SEQUENCE [LARGE SCALE GENOMIC DNA]</scope>
    <source>
        <strain evidence="2 3">DSM 45490</strain>
    </source>
</reference>
<sequence>MDWNGEMVEQIESHWRTRLRPRLDGLTDDEYFWQPVAGCWTVSRRGASTAPLSFGGGDFTWDYGERQDPEPVTTIAWRLAHLIVSVAGSTAKHLGGPPADLATFDYAGTADGALRQLDDTYDRWIDGVRGLGEAGLARPQGPAAPPEFADAPLARLVLYQIVEVVHHGAEICLLRDLYLRRTLNPTTP</sequence>
<dbReference type="Pfam" id="PF12867">
    <property type="entry name" value="DinB_2"/>
    <property type="match status" value="1"/>
</dbReference>
<evidence type="ECO:0000313" key="2">
    <source>
        <dbReference type="EMBL" id="NIK56003.1"/>
    </source>
</evidence>
<accession>A0A7X5V8U4</accession>
<evidence type="ECO:0000313" key="3">
    <source>
        <dbReference type="Proteomes" id="UP000555407"/>
    </source>
</evidence>
<dbReference type="InterPro" id="IPR024775">
    <property type="entry name" value="DinB-like"/>
</dbReference>
<feature type="domain" description="DinB-like" evidence="1">
    <location>
        <begin position="16"/>
        <end position="171"/>
    </location>
</feature>
<gene>
    <name evidence="2" type="ORF">BJY22_001720</name>
</gene>
<dbReference type="EMBL" id="JAASRO010000001">
    <property type="protein sequence ID" value="NIK56003.1"/>
    <property type="molecule type" value="Genomic_DNA"/>
</dbReference>
<dbReference type="SUPFAM" id="SSF109854">
    <property type="entry name" value="DinB/YfiT-like putative metalloenzymes"/>
    <property type="match status" value="1"/>
</dbReference>
<dbReference type="InterPro" id="IPR034660">
    <property type="entry name" value="DinB/YfiT-like"/>
</dbReference>